<dbReference type="NCBIfam" id="TIGR03064">
    <property type="entry name" value="sortase_srtB"/>
    <property type="match status" value="1"/>
</dbReference>
<keyword evidence="2" id="KW-0812">Transmembrane</keyword>
<dbReference type="InterPro" id="IPR005754">
    <property type="entry name" value="Sortase"/>
</dbReference>
<dbReference type="EMBL" id="CYXT01000018">
    <property type="protein sequence ID" value="CUN05315.1"/>
    <property type="molecule type" value="Genomic_DNA"/>
</dbReference>
<name>A0A173TTX4_ANAHA</name>
<dbReference type="Pfam" id="PF04203">
    <property type="entry name" value="Sortase"/>
    <property type="match status" value="1"/>
</dbReference>
<gene>
    <name evidence="3" type="ORF">DO83_04760</name>
    <name evidence="4" type="ORF">ERS852425_02306</name>
</gene>
<evidence type="ECO:0000256" key="1">
    <source>
        <dbReference type="ARBA" id="ARBA00022801"/>
    </source>
</evidence>
<dbReference type="RefSeq" id="WP_009203232.1">
    <property type="nucleotide sequence ID" value="NZ_BAABXM010000001.1"/>
</dbReference>
<evidence type="ECO:0000313" key="3">
    <source>
        <dbReference type="EMBL" id="AQP38967.1"/>
    </source>
</evidence>
<dbReference type="CDD" id="cd05826">
    <property type="entry name" value="Sortase_B"/>
    <property type="match status" value="1"/>
</dbReference>
<organism evidence="4 5">
    <name type="scientific">Anaerostipes hadrus</name>
    <dbReference type="NCBI Taxonomy" id="649756"/>
    <lineage>
        <taxon>Bacteria</taxon>
        <taxon>Bacillati</taxon>
        <taxon>Bacillota</taxon>
        <taxon>Clostridia</taxon>
        <taxon>Lachnospirales</taxon>
        <taxon>Lachnospiraceae</taxon>
        <taxon>Anaerostipes</taxon>
    </lineage>
</organism>
<keyword evidence="2" id="KW-1133">Transmembrane helix</keyword>
<dbReference type="SUPFAM" id="SSF63817">
    <property type="entry name" value="Sortase"/>
    <property type="match status" value="1"/>
</dbReference>
<dbReference type="InterPro" id="IPR023365">
    <property type="entry name" value="Sortase_dom-sf"/>
</dbReference>
<evidence type="ECO:0000313" key="5">
    <source>
        <dbReference type="Proteomes" id="UP000095598"/>
    </source>
</evidence>
<evidence type="ECO:0000313" key="4">
    <source>
        <dbReference type="EMBL" id="CUN05315.1"/>
    </source>
</evidence>
<dbReference type="GO" id="GO:0016787">
    <property type="term" value="F:hydrolase activity"/>
    <property type="evidence" value="ECO:0007669"/>
    <property type="project" value="UniProtKB-KW"/>
</dbReference>
<protein>
    <submittedName>
        <fullName evidence="3 4">Sortase</fullName>
    </submittedName>
</protein>
<evidence type="ECO:0000313" key="6">
    <source>
        <dbReference type="Proteomes" id="UP000188159"/>
    </source>
</evidence>
<dbReference type="AlphaFoldDB" id="A0A173TTX4"/>
<dbReference type="Gene3D" id="2.40.260.10">
    <property type="entry name" value="Sortase"/>
    <property type="match status" value="1"/>
</dbReference>
<reference evidence="3 6" key="2">
    <citation type="journal article" date="2016" name="Sci. Rep.">
        <title>Accelerated dysbiosis of gut microbiota during aggravation of DSS-induced colitis by a butyrate-producing bacterium.</title>
        <authorList>
            <person name="Zhang Q."/>
            <person name="Wu Y."/>
            <person name="Wang J."/>
            <person name="Wu G."/>
            <person name="Long W."/>
            <person name="Xue Z."/>
            <person name="Wang L."/>
            <person name="Zhang X."/>
            <person name="Pang X."/>
            <person name="Zhao Y."/>
            <person name="Zhao L."/>
            <person name="Zhang C."/>
        </authorList>
    </citation>
    <scope>NUCLEOTIDE SEQUENCE [LARGE SCALE GENOMIC DNA]</scope>
    <source>
        <strain evidence="3 6">BPB5</strain>
    </source>
</reference>
<dbReference type="Proteomes" id="UP000188159">
    <property type="component" value="Chromosome"/>
</dbReference>
<reference evidence="4 5" key="1">
    <citation type="submission" date="2015-09" db="EMBL/GenBank/DDBJ databases">
        <authorList>
            <consortium name="Pathogen Informatics"/>
        </authorList>
    </citation>
    <scope>NUCLEOTIDE SEQUENCE [LARGE SCALE GENOMIC DNA]</scope>
    <source>
        <strain evidence="4 5">2789STDY5608868</strain>
    </source>
</reference>
<proteinExistence type="predicted"/>
<sequence length="234" mass="27523">MKKILYHIFLLLCIAVFCISAYKLYGYYKSYKEAKDTYEKIKKDNVKKTNGDRTIDFDKLRAKNPDIVGWVYAKGTGIDYPIVQGKDNEEYLHMDYNKKKSSSGTIFLDHGCDKSFISDNNIIYGHHMKNGTMFAKLLKFREESFLKKHHVIILYTPKKTMHLKVISAYAVKAQDQMPITFANETQKKEYITKIRRMSEPSIKLDDKKIDRIYTFVTCSYERDDNRTYVHAVEE</sequence>
<dbReference type="EMBL" id="CP012098">
    <property type="protein sequence ID" value="AQP38967.1"/>
    <property type="molecule type" value="Genomic_DNA"/>
</dbReference>
<accession>A0A173TTX4</accession>
<evidence type="ECO:0000256" key="2">
    <source>
        <dbReference type="SAM" id="Phobius"/>
    </source>
</evidence>
<keyword evidence="1" id="KW-0378">Hydrolase</keyword>
<keyword evidence="2" id="KW-0472">Membrane</keyword>
<feature type="transmembrane region" description="Helical" evidence="2">
    <location>
        <begin position="6"/>
        <end position="25"/>
    </location>
</feature>
<dbReference type="Proteomes" id="UP000095598">
    <property type="component" value="Unassembled WGS sequence"/>
</dbReference>
<dbReference type="InterPro" id="IPR009835">
    <property type="entry name" value="SrtB"/>
</dbReference>